<evidence type="ECO:0000313" key="1">
    <source>
        <dbReference type="EMBL" id="GAH64861.1"/>
    </source>
</evidence>
<name>X1H3V0_9ZZZZ</name>
<proteinExistence type="predicted"/>
<feature type="non-terminal residue" evidence="1">
    <location>
        <position position="1"/>
    </location>
</feature>
<sequence length="137" mass="15589">EKEEEKSDFETWFPPLEFIDTIGGERVKIPPVSAGKEAKVFQALARLIDKLPKKIDLENFTAADLLNVAPKLLKEAPEEGFFIAATLLDKEPQWVKDNLDFDKIFSLILPFVEREVKLFSKVGDLFTKVQVLSPLEK</sequence>
<accession>X1H3V0</accession>
<comment type="caution">
    <text evidence="1">The sequence shown here is derived from an EMBL/GenBank/DDBJ whole genome shotgun (WGS) entry which is preliminary data.</text>
</comment>
<gene>
    <name evidence="1" type="ORF">S03H2_46580</name>
</gene>
<organism evidence="1">
    <name type="scientific">marine sediment metagenome</name>
    <dbReference type="NCBI Taxonomy" id="412755"/>
    <lineage>
        <taxon>unclassified sequences</taxon>
        <taxon>metagenomes</taxon>
        <taxon>ecological metagenomes</taxon>
    </lineage>
</organism>
<dbReference type="AlphaFoldDB" id="X1H3V0"/>
<reference evidence="1" key="1">
    <citation type="journal article" date="2014" name="Front. Microbiol.">
        <title>High frequency of phylogenetically diverse reductive dehalogenase-homologous genes in deep subseafloor sedimentary metagenomes.</title>
        <authorList>
            <person name="Kawai M."/>
            <person name="Futagami T."/>
            <person name="Toyoda A."/>
            <person name="Takaki Y."/>
            <person name="Nishi S."/>
            <person name="Hori S."/>
            <person name="Arai W."/>
            <person name="Tsubouchi T."/>
            <person name="Morono Y."/>
            <person name="Uchiyama I."/>
            <person name="Ito T."/>
            <person name="Fujiyama A."/>
            <person name="Inagaki F."/>
            <person name="Takami H."/>
        </authorList>
    </citation>
    <scope>NUCLEOTIDE SEQUENCE</scope>
    <source>
        <strain evidence="1">Expedition CK06-06</strain>
    </source>
</reference>
<protein>
    <submittedName>
        <fullName evidence="1">Uncharacterized protein</fullName>
    </submittedName>
</protein>
<dbReference type="EMBL" id="BARU01029260">
    <property type="protein sequence ID" value="GAH64861.1"/>
    <property type="molecule type" value="Genomic_DNA"/>
</dbReference>